<reference evidence="8 9" key="1">
    <citation type="submission" date="2021-01" db="EMBL/GenBank/DDBJ databases">
        <title>Sequencing the genomes of 1000 actinobacteria strains.</title>
        <authorList>
            <person name="Klenk H.-P."/>
        </authorList>
    </citation>
    <scope>NUCLEOTIDE SEQUENCE [LARGE SCALE GENOMIC DNA]</scope>
    <source>
        <strain evidence="8 9">DSM 18662</strain>
    </source>
</reference>
<evidence type="ECO:0000313" key="9">
    <source>
        <dbReference type="Proteomes" id="UP000704762"/>
    </source>
</evidence>
<sequence>MSPGRLVEAKRPVLSVIIPVYNVDAYLAECLTSVLGQSLRNLEVLIVDDGSTDRCPEIIAAFAAADPRVRTFQQDNAGQGPARNLAVRHAQGRFLTFVDADDIIPPGTYQYMVNSLKKSGSDFSVGSVRRIKNGRLSQPAWNVPVHLRDRIGITIDEFPTALQDVIACNRMFRRKFWIDKIGDYRGGIVYEDHVPMVTAYVRATSFDILARVTYHWRMREDMTSTGQQKHALSNLRDRVEVKGEALEILQREASPTVRAAWVGRVLDTDFPPFIEHALVAQEEYRDLLRDAFARYRALADAEAMSHVRLRQKVTGYLASLGAWDKVETCERFFREGGSPPPTVHADGRILATDELSAFLGLELPSDVCELGAQETALQTCLRQAEWVDAGTLRLTGWSYIKSIDFEGRTPLTEVWLLDLATGERIDLPVELFIDPDATRWSGQRHANCDSTCFRVRLDTAHLVRPDTEERNWQLRFRVALDDIVREGTVHQSVVGSSASPSGLSAYPIGREGLQAVPRFDPAAGFVLTLRPPTVVATELATTAPGRVVHGRLRTGVDRQFTPMTVRATELTSKVQVEAPLGKQPDGSYAFSLTLPGPGDPAGVVPSEWDLRVLSDRGAARFLEWPTDVDDGRLALQGELEGFWQRLPRGFVRLCTETPHLLVTEATASDDEFRFIVDVGTSEIDPTRVVLRSSTVQVPLTDQQRDPDGRLVWRFANTASLFGLSPQPLATGSLWLELSDTEGRHHRFAWGQEVQQTLPLDVSTTVHQVRFSTNAQNQVRVQLAAPLDSAERGNWAETRLRKWYSTFDVEPEDSVLFQCYRGETATDSQRALHDALRAHDSDLTLYWGVADYATRVPDGGVPLLIGSRRWFEKLAASTYLCNNIDFDPFFRKRPHQRYLQTFHGYPFKSMGKTFWTGKGLSEDRIAYECERRNRDWDAILVPSEFCVDLYRKEYEYTGQVLVTGYPRSDVLLSATADELRLQTRAGLGIEESQTAILYAPTYRDSLTTRTFAARRFDQLDLDQLSERIGEDHVILVRGHNNNQREPDRVHGRSRIIDVTDYPEINDLTLAADVALLDYSSLRFDWAITGKPMLFFVPDLEDYFMLRPPLFQYEPTAPGPLLGSTAEVAEALGDLDRVVADFAEPLRKFNLEYNQLHDGHASDRVLTEFFGR</sequence>
<dbReference type="InterPro" id="IPR007554">
    <property type="entry name" value="Glycerophosphate_synth"/>
</dbReference>
<feature type="domain" description="Glycosyltransferase 2-like" evidence="7">
    <location>
        <begin position="15"/>
        <end position="175"/>
    </location>
</feature>
<keyword evidence="4 8" id="KW-0808">Transferase</keyword>
<dbReference type="SUPFAM" id="SSF53448">
    <property type="entry name" value="Nucleotide-diphospho-sugar transferases"/>
    <property type="match status" value="1"/>
</dbReference>
<dbReference type="CDD" id="cd00761">
    <property type="entry name" value="Glyco_tranf_GTA_type"/>
    <property type="match status" value="1"/>
</dbReference>
<dbReference type="EMBL" id="JAFBCF010000001">
    <property type="protein sequence ID" value="MBM7797191.1"/>
    <property type="molecule type" value="Genomic_DNA"/>
</dbReference>
<protein>
    <submittedName>
        <fullName evidence="8">CDP-glycerol glycerophosphotransferase</fullName>
        <ecNumber evidence="8">2.7.8.12</ecNumber>
    </submittedName>
</protein>
<dbReference type="Pfam" id="PF04464">
    <property type="entry name" value="Glyphos_transf"/>
    <property type="match status" value="1"/>
</dbReference>
<keyword evidence="9" id="KW-1185">Reference proteome</keyword>
<dbReference type="InterPro" id="IPR043149">
    <property type="entry name" value="TagF_N"/>
</dbReference>
<dbReference type="RefSeq" id="WP_204915915.1">
    <property type="nucleotide sequence ID" value="NZ_BAAAQP010000003.1"/>
</dbReference>
<keyword evidence="3" id="KW-1003">Cell membrane</keyword>
<dbReference type="Gene3D" id="3.40.50.12580">
    <property type="match status" value="1"/>
</dbReference>
<evidence type="ECO:0000256" key="5">
    <source>
        <dbReference type="ARBA" id="ARBA00022944"/>
    </source>
</evidence>
<dbReference type="InterPro" id="IPR029044">
    <property type="entry name" value="Nucleotide-diphossugar_trans"/>
</dbReference>
<dbReference type="Proteomes" id="UP000704762">
    <property type="component" value="Unassembled WGS sequence"/>
</dbReference>
<evidence type="ECO:0000256" key="2">
    <source>
        <dbReference type="ARBA" id="ARBA00010488"/>
    </source>
</evidence>
<dbReference type="Pfam" id="PF00535">
    <property type="entry name" value="Glycos_transf_2"/>
    <property type="match status" value="1"/>
</dbReference>
<comment type="similarity">
    <text evidence="2">Belongs to the CDP-glycerol glycerophosphotransferase family.</text>
</comment>
<name>A0ABS2RG79_9ACTN</name>
<keyword evidence="6" id="KW-0472">Membrane</keyword>
<dbReference type="GO" id="GO:0047355">
    <property type="term" value="F:CDP-glycerol glycerophosphotransferase activity"/>
    <property type="evidence" value="ECO:0007669"/>
    <property type="project" value="UniProtKB-EC"/>
</dbReference>
<accession>A0ABS2RG79</accession>
<dbReference type="InterPro" id="IPR043148">
    <property type="entry name" value="TagF_C"/>
</dbReference>
<comment type="subcellular location">
    <subcellularLocation>
        <location evidence="1">Cell membrane</location>
        <topology evidence="1">Peripheral membrane protein</topology>
    </subcellularLocation>
</comment>
<dbReference type="PANTHER" id="PTHR37316:SF3">
    <property type="entry name" value="TEICHOIC ACID GLYCEROL-PHOSPHATE TRANSFERASE"/>
    <property type="match status" value="1"/>
</dbReference>
<dbReference type="InterPro" id="IPR001173">
    <property type="entry name" value="Glyco_trans_2-like"/>
</dbReference>
<dbReference type="SUPFAM" id="SSF53756">
    <property type="entry name" value="UDP-Glycosyltransferase/glycogen phosphorylase"/>
    <property type="match status" value="1"/>
</dbReference>
<keyword evidence="5" id="KW-0777">Teichoic acid biosynthesis</keyword>
<organism evidence="8 9">
    <name type="scientific">Microlunatus panaciterrae</name>
    <dbReference type="NCBI Taxonomy" id="400768"/>
    <lineage>
        <taxon>Bacteria</taxon>
        <taxon>Bacillati</taxon>
        <taxon>Actinomycetota</taxon>
        <taxon>Actinomycetes</taxon>
        <taxon>Propionibacteriales</taxon>
        <taxon>Propionibacteriaceae</taxon>
        <taxon>Microlunatus</taxon>
    </lineage>
</organism>
<dbReference type="EC" id="2.7.8.12" evidence="8"/>
<evidence type="ECO:0000256" key="3">
    <source>
        <dbReference type="ARBA" id="ARBA00022475"/>
    </source>
</evidence>
<gene>
    <name evidence="8" type="ORF">JOE57_000112</name>
</gene>
<evidence type="ECO:0000259" key="7">
    <source>
        <dbReference type="Pfam" id="PF00535"/>
    </source>
</evidence>
<evidence type="ECO:0000313" key="8">
    <source>
        <dbReference type="EMBL" id="MBM7797191.1"/>
    </source>
</evidence>
<dbReference type="Gene3D" id="3.40.50.11820">
    <property type="match status" value="1"/>
</dbReference>
<dbReference type="InterPro" id="IPR051612">
    <property type="entry name" value="Teichoic_Acid_Biosynth"/>
</dbReference>
<evidence type="ECO:0000256" key="1">
    <source>
        <dbReference type="ARBA" id="ARBA00004202"/>
    </source>
</evidence>
<proteinExistence type="inferred from homology"/>
<comment type="caution">
    <text evidence="8">The sequence shown here is derived from an EMBL/GenBank/DDBJ whole genome shotgun (WGS) entry which is preliminary data.</text>
</comment>
<dbReference type="Gene3D" id="3.90.550.10">
    <property type="entry name" value="Spore Coat Polysaccharide Biosynthesis Protein SpsA, Chain A"/>
    <property type="match status" value="1"/>
</dbReference>
<dbReference type="PANTHER" id="PTHR37316">
    <property type="entry name" value="TEICHOIC ACID GLYCEROL-PHOSPHATE PRIMASE"/>
    <property type="match status" value="1"/>
</dbReference>
<evidence type="ECO:0000256" key="6">
    <source>
        <dbReference type="ARBA" id="ARBA00023136"/>
    </source>
</evidence>
<evidence type="ECO:0000256" key="4">
    <source>
        <dbReference type="ARBA" id="ARBA00022679"/>
    </source>
</evidence>